<gene>
    <name evidence="1" type="ORF">Scep_021583</name>
</gene>
<sequence>MLLRPPVILIEIGMPNPAYEAWYEKDHVCLGWLLSALSKSVASCAIGASSSCDACKTIEEYCGGHCRAQVQI</sequence>
<name>A0AAP0FE57_9MAGN</name>
<dbReference type="EMBL" id="JBBNAG010000009">
    <property type="protein sequence ID" value="KAK9104739.1"/>
    <property type="molecule type" value="Genomic_DNA"/>
</dbReference>
<dbReference type="Proteomes" id="UP001419268">
    <property type="component" value="Unassembled WGS sequence"/>
</dbReference>
<comment type="caution">
    <text evidence="1">The sequence shown here is derived from an EMBL/GenBank/DDBJ whole genome shotgun (WGS) entry which is preliminary data.</text>
</comment>
<accession>A0AAP0FE57</accession>
<keyword evidence="2" id="KW-1185">Reference proteome</keyword>
<proteinExistence type="predicted"/>
<organism evidence="1 2">
    <name type="scientific">Stephania cephalantha</name>
    <dbReference type="NCBI Taxonomy" id="152367"/>
    <lineage>
        <taxon>Eukaryota</taxon>
        <taxon>Viridiplantae</taxon>
        <taxon>Streptophyta</taxon>
        <taxon>Embryophyta</taxon>
        <taxon>Tracheophyta</taxon>
        <taxon>Spermatophyta</taxon>
        <taxon>Magnoliopsida</taxon>
        <taxon>Ranunculales</taxon>
        <taxon>Menispermaceae</taxon>
        <taxon>Menispermoideae</taxon>
        <taxon>Cissampelideae</taxon>
        <taxon>Stephania</taxon>
    </lineage>
</organism>
<evidence type="ECO:0000313" key="2">
    <source>
        <dbReference type="Proteomes" id="UP001419268"/>
    </source>
</evidence>
<dbReference type="AlphaFoldDB" id="A0AAP0FE57"/>
<reference evidence="1 2" key="1">
    <citation type="submission" date="2024-01" db="EMBL/GenBank/DDBJ databases">
        <title>Genome assemblies of Stephania.</title>
        <authorList>
            <person name="Yang L."/>
        </authorList>
    </citation>
    <scope>NUCLEOTIDE SEQUENCE [LARGE SCALE GENOMIC DNA]</scope>
    <source>
        <strain evidence="1">JXDWG</strain>
        <tissue evidence="1">Leaf</tissue>
    </source>
</reference>
<evidence type="ECO:0000313" key="1">
    <source>
        <dbReference type="EMBL" id="KAK9104739.1"/>
    </source>
</evidence>
<protein>
    <submittedName>
        <fullName evidence="1">Uncharacterized protein</fullName>
    </submittedName>
</protein>